<feature type="domain" description="Gliding motility protein SprA N-terminal" evidence="1">
    <location>
        <begin position="97"/>
        <end position="370"/>
    </location>
</feature>
<dbReference type="EMBL" id="CP140154">
    <property type="protein sequence ID" value="WQG91099.1"/>
    <property type="molecule type" value="Genomic_DNA"/>
</dbReference>
<proteinExistence type="predicted"/>
<accession>A0A1K1NEP2</accession>
<gene>
    <name evidence="3" type="primary">sprA</name>
    <name evidence="2" type="ORF">SAMN05661012_01255</name>
    <name evidence="3" type="ORF">SR876_06285</name>
</gene>
<dbReference type="Proteomes" id="UP000183788">
    <property type="component" value="Unassembled WGS sequence"/>
</dbReference>
<organism evidence="2 4">
    <name type="scientific">Chitinophaga sancti</name>
    <dbReference type="NCBI Taxonomy" id="1004"/>
    <lineage>
        <taxon>Bacteria</taxon>
        <taxon>Pseudomonadati</taxon>
        <taxon>Bacteroidota</taxon>
        <taxon>Chitinophagia</taxon>
        <taxon>Chitinophagales</taxon>
        <taxon>Chitinophagaceae</taxon>
        <taxon>Chitinophaga</taxon>
    </lineage>
</organism>
<dbReference type="RefSeq" id="WP_245801724.1">
    <property type="nucleotide sequence ID" value="NZ_CP139972.1"/>
</dbReference>
<dbReference type="Pfam" id="PF14349">
    <property type="entry name" value="SprA_N"/>
    <property type="match status" value="2"/>
</dbReference>
<dbReference type="EMBL" id="FPIZ01000003">
    <property type="protein sequence ID" value="SFW33796.1"/>
    <property type="molecule type" value="Genomic_DNA"/>
</dbReference>
<evidence type="ECO:0000313" key="2">
    <source>
        <dbReference type="EMBL" id="SFW33796.1"/>
    </source>
</evidence>
<evidence type="ECO:0000313" key="5">
    <source>
        <dbReference type="Proteomes" id="UP001326715"/>
    </source>
</evidence>
<dbReference type="Proteomes" id="UP001326715">
    <property type="component" value="Chromosome"/>
</dbReference>
<keyword evidence="5" id="KW-1185">Reference proteome</keyword>
<name>A0A1K1NEP2_9BACT</name>
<reference evidence="2 4" key="1">
    <citation type="submission" date="2016-11" db="EMBL/GenBank/DDBJ databases">
        <authorList>
            <person name="Jaros S."/>
            <person name="Januszkiewicz K."/>
            <person name="Wedrychowicz H."/>
        </authorList>
    </citation>
    <scope>NUCLEOTIDE SEQUENCE [LARGE SCALE GENOMIC DNA]</scope>
    <source>
        <strain evidence="2 4">DSM 784</strain>
    </source>
</reference>
<dbReference type="InterPro" id="IPR026377">
    <property type="entry name" value="Cell_surface_SprA"/>
</dbReference>
<dbReference type="STRING" id="1004.SAMN05661012_01255"/>
<feature type="domain" description="Gliding motility protein SprA N-terminal" evidence="1">
    <location>
        <begin position="1112"/>
        <end position="1624"/>
    </location>
</feature>
<dbReference type="NCBIfam" id="TIGR04189">
    <property type="entry name" value="surface_SprA"/>
    <property type="match status" value="1"/>
</dbReference>
<evidence type="ECO:0000313" key="4">
    <source>
        <dbReference type="Proteomes" id="UP000183788"/>
    </source>
</evidence>
<evidence type="ECO:0000259" key="1">
    <source>
        <dbReference type="Pfam" id="PF14349"/>
    </source>
</evidence>
<sequence length="2408" mass="270193">MKKSLRKRLRKHYAALTVFSIVTFFMVDSAARGARGLSYYPMTATPHPAVYDSIIPVKDMVDTLKYPIRDRHSPQLVEPVQNAIDLKDPKGIKRDVEYDPDTKEYIISEKIGDKYYRNPTSMSFQDFYQMQTRKSEQEYFMKRASTLGNLNRSNGIELNKSNSLFDRLFGGNKVDIKPQGYLEISMGYAGQYINNPVLTEKARRSGGFDMNMNINLNVTGKIGDKLKIITNYNSQSTYDFENQIKLEYTGYDDEIIKKMEAGNVSFALPTTLISGMQSLFGIKTQLQFGRLTMTSVLSSQKSQKQTLTLKGGNQTTSYSIKADAYDENKNFLLAQFFRDTFNYAMGNLPSIRSLSNITRIEVWVTNKTGTTTNTRNVVGLMDLAEYNPYNTNAVHVVSSGKLPYNGINDLYSKLSADDAARQASTVVSQLQSYGLSAVQDYEKTYARKLDSTEYTVNKKLGYISLNSALQSDQVLAVAFEYSYNGRTYKVGDFAQDVPPDASNNNNSRILFLKMLKATAARPILPIWDLMMKNIYSTGGYQLSASDFSADVYYNDPGSDTRAASPRRYLPDAVGAYSGAPIITILNLDNLNTNNDPQPDGVFDFVSGYTVDVSNGKLIFPVLEPFGKDLAKAFGGDAALEKQYLFKKLYDTTKTAAQQYSSLNRFIIKGTYKAGSSSEVSLNAYNIPSGSVTVTAGGKTLVENIDYTVDYNLGRVKIVNDGILSSGSTINVSFENSGLYGQQVRNYLGTRFDYAVNEKLNFGSTIVHMSERPYTTKVSYGEDPINNTVVGLDGNYNSEWKGLTRLLNKLPNYNTKTPSAISLTGEVARLFPGHSKLINAFGSSEGQVYIDDFEGTASNYDLKTPSSSWALASTPAGATDGTGNILFPEATLSDSVDYGRNRSLLSWYIIEPTLQVNSTSSQPAGITKDDQSDPRTRIVYQKEIFPNLSTDYTSTQLTTLDLAYYPKERGPYNFEASRTEVNADGSLNNPKKHWAGIMRALDNTDFETSNIQYIEFWVQDPFIKNATSTGGDLYFNLGAVSEDVLKDSYKFFENGMKAPNTTLNYDSSTWGHTPNYTTQLTRAFDNDESVREYQDVGYDGLRSADEVAYRTHFLNQLRTNFGVSADVYTKALADPSNDNYHHYRGDDYDKEKYGILARYKRFAMSDGNSPATTSGSTYSSAATNIPESEDLNFDNTMNETEAYFQYRVHLTPNMEIGQNYIVDKVAANVTYTNGSTGTENWYQFKIPIEQYNAAIGGIADFKSIQFMRMFLTNFSDSVVLRFGKLALVRNQWRQYSYELQTGSGDPVATDDATTFNTTAVNIEENASRTPINYVLPPGLQRESTLSTSNTTLLMNEQSLSLQLDKLQEGKSRAVYKTLGMDLRRYKKLQMFIHEEAVDDDNSLKDKDLQAVIRVGSDYTENFYEYRIPLTKTAFGATAQAAIWPTANNIDISLTDFSTLKQTRNNAGASTAALYEKTLANGNVIGVIGNPNLGDVEGMMIAIYNPLDDGLSKNAEVWFDELRLTGLDEKGGYAATGRLNMQLADLGQLAVTSTMHTAGYGAVNQSVNERYQDNLVSYDASLSLDMGKLLPKRARLMVPLYIGQSRTTSMPEWDPFDLDIKLKEKLKLAANKHERDSIKTQAEDATTITSFNVTNMRKMSDGKKKLKLWSLENFDLTYAYTGTKMHSPTTENYELSKNRGVLGYNFAGTNKFWEPFKKTIRSKSPWVMVFKDINLNPLPSMISFRADLTRQFSATQLRNVGSNYKLTETYNKYFTFDRYYGLKWDLTRSLSLDLTATNNARIDEPTGRLNSAAKRDTVWNNFLKLGRTTNYFQTFNATYTLPLSKIPVLSWTNFAVQYTAQYKWTAASRANRIQGNTIENTQVTAVLAEFKFTELYNKSKFLKAITATKQAAKPTTNAKNQPAKKEEQLPEISSLVKSLFRPILAIRRININYSENNYTSLPGWMDSTQALGMNWRSMEPGMAFVFGYQPNKNWLDKKAAKGLISADTLFNNQFIQQFSQNLQVQAQLEPVPGLRINMSLTKTFTKNHSETFKDRYGVGNYEHLDAYETGGFQVTSIMLKTLFMKGGLAAAFTNFRRYRAVLSKRYWSKNPYTRDAALPTYDTSDNSYMYGYGKYEQNVLISSFIAAYTGQDPNKVGLIATNGLDKIRNNPFRNIIPLPNWRITYDGLAKLEPFSDYVQTLTISHSYVSNLSMNSYNSSSSYMDRNSLGNPSFIDTVSGNYVPYYTVPNVTMIEQLSPLLGVDMTLKNNMNVHMDYKRTRSLSLSLTDYQLVEARTAEITLGGGYRLKGLKLPFAVGKNGSHQLDNDLNMRLDLSYRDEKSVNNQLDGGISTPTSGQKVISIAPSIDYVLNKRMNLKFYYTRKQTIPVLSTSSPTVTTTGGLSLRFVFGQ</sequence>
<evidence type="ECO:0000313" key="3">
    <source>
        <dbReference type="EMBL" id="WQG91099.1"/>
    </source>
</evidence>
<dbReference type="InterPro" id="IPR025684">
    <property type="entry name" value="SprA_N_dom"/>
</dbReference>
<reference evidence="3 5" key="2">
    <citation type="submission" date="2023-11" db="EMBL/GenBank/DDBJ databases">
        <title>MicrobeMod: A computational toolkit for identifying prokaryotic methylation and restriction-modification with nanopore sequencing.</title>
        <authorList>
            <person name="Crits-Christoph A."/>
            <person name="Kang S.C."/>
            <person name="Lee H."/>
            <person name="Ostrov N."/>
        </authorList>
    </citation>
    <scope>NUCLEOTIDE SEQUENCE [LARGE SCALE GENOMIC DNA]</scope>
    <source>
        <strain evidence="3 5">ATCC 23090</strain>
    </source>
</reference>
<protein>
    <submittedName>
        <fullName evidence="2">Cell surface protein SprA</fullName>
    </submittedName>
</protein>